<reference evidence="4 5" key="2">
    <citation type="submission" date="2020-05" db="EMBL/GenBank/DDBJ databases">
        <title>Identification and distribution of gene clusters putatively required for synthesis of sphingolipid metabolism inhibitors in phylogenetically diverse species of the filamentous fungus Fusarium.</title>
        <authorList>
            <person name="Kim H.-S."/>
            <person name="Busman M."/>
            <person name="Brown D.W."/>
            <person name="Divon H."/>
            <person name="Uhlig S."/>
            <person name="Proctor R.H."/>
        </authorList>
    </citation>
    <scope>NUCLEOTIDE SEQUENCE [LARGE SCALE GENOMIC DNA]</scope>
    <source>
        <strain evidence="4 5">NRRL 25331</strain>
    </source>
</reference>
<evidence type="ECO:0000256" key="2">
    <source>
        <dbReference type="ARBA" id="ARBA00022801"/>
    </source>
</evidence>
<accession>A0A8H5UAL7</accession>
<dbReference type="SUPFAM" id="SSF53474">
    <property type="entry name" value="alpha/beta-Hydrolases"/>
    <property type="match status" value="1"/>
</dbReference>
<dbReference type="InterPro" id="IPR005645">
    <property type="entry name" value="FSH-like_dom"/>
</dbReference>
<proteinExistence type="inferred from homology"/>
<keyword evidence="2" id="KW-0378">Hydrolase</keyword>
<dbReference type="InterPro" id="IPR029058">
    <property type="entry name" value="AB_hydrolase_fold"/>
</dbReference>
<feature type="domain" description="Serine hydrolase" evidence="3">
    <location>
        <begin position="2"/>
        <end position="191"/>
    </location>
</feature>
<name>A0A8H5UAL7_FUSCI</name>
<dbReference type="Gene3D" id="3.40.50.1820">
    <property type="entry name" value="alpha/beta hydrolase"/>
    <property type="match status" value="1"/>
</dbReference>
<dbReference type="GO" id="GO:0044550">
    <property type="term" value="P:secondary metabolite biosynthetic process"/>
    <property type="evidence" value="ECO:0007669"/>
    <property type="project" value="TreeGrafter"/>
</dbReference>
<evidence type="ECO:0000313" key="5">
    <source>
        <dbReference type="Proteomes" id="UP000572754"/>
    </source>
</evidence>
<dbReference type="GO" id="GO:0005737">
    <property type="term" value="C:cytoplasm"/>
    <property type="evidence" value="ECO:0007669"/>
    <property type="project" value="TreeGrafter"/>
</dbReference>
<gene>
    <name evidence="4" type="ORF">FCIRC_4267</name>
</gene>
<dbReference type="Proteomes" id="UP000572754">
    <property type="component" value="Unassembled WGS sequence"/>
</dbReference>
<dbReference type="GO" id="GO:0005634">
    <property type="term" value="C:nucleus"/>
    <property type="evidence" value="ECO:0007669"/>
    <property type="project" value="TreeGrafter"/>
</dbReference>
<dbReference type="GO" id="GO:0016787">
    <property type="term" value="F:hydrolase activity"/>
    <property type="evidence" value="ECO:0007669"/>
    <property type="project" value="UniProtKB-KW"/>
</dbReference>
<dbReference type="PANTHER" id="PTHR48070:SF3">
    <property type="entry name" value="ESTERASE DBAE-RELATED"/>
    <property type="match status" value="1"/>
</dbReference>
<evidence type="ECO:0000259" key="3">
    <source>
        <dbReference type="Pfam" id="PF03959"/>
    </source>
</evidence>
<protein>
    <submittedName>
        <fullName evidence="4">Fusarin C cluster-oxidoreductase</fullName>
    </submittedName>
</protein>
<dbReference type="EMBL" id="JAAQPE010000138">
    <property type="protein sequence ID" value="KAF5683759.1"/>
    <property type="molecule type" value="Genomic_DNA"/>
</dbReference>
<evidence type="ECO:0000256" key="1">
    <source>
        <dbReference type="ARBA" id="ARBA00005863"/>
    </source>
</evidence>
<comment type="caution">
    <text evidence="4">The sequence shown here is derived from an EMBL/GenBank/DDBJ whole genome shotgun (WGS) entry which is preliminary data.</text>
</comment>
<sequence>MAHLPRLLCLHGGGASSQIMRVQLAKLERALSKSFQLIYLEGPLNSAPGPGVLPFFENCGPYSCWVSDDNSLSPEDKKDDEANAIAYIKSFILQNGPFAGVLGFSQGARAAASILLEQQRETFTHDLLFGVFLCGTFPTFIHKDTEIRLPTLHVLGLSDPWYSQGQKLLSQSSHQSIKRVIKFDGGHHIPACPHEDSVSSVEKPGFKFSGSCG</sequence>
<dbReference type="AlphaFoldDB" id="A0A8H5UAL7"/>
<dbReference type="Pfam" id="PF03959">
    <property type="entry name" value="FSH1"/>
    <property type="match status" value="1"/>
</dbReference>
<comment type="similarity">
    <text evidence="1">Belongs to the LovG family.</text>
</comment>
<organism evidence="4 5">
    <name type="scientific">Fusarium circinatum</name>
    <name type="common">Pitch canker fungus</name>
    <name type="synonym">Gibberella circinata</name>
    <dbReference type="NCBI Taxonomy" id="48490"/>
    <lineage>
        <taxon>Eukaryota</taxon>
        <taxon>Fungi</taxon>
        <taxon>Dikarya</taxon>
        <taxon>Ascomycota</taxon>
        <taxon>Pezizomycotina</taxon>
        <taxon>Sordariomycetes</taxon>
        <taxon>Hypocreomycetidae</taxon>
        <taxon>Hypocreales</taxon>
        <taxon>Nectriaceae</taxon>
        <taxon>Fusarium</taxon>
        <taxon>Fusarium fujikuroi species complex</taxon>
    </lineage>
</organism>
<dbReference type="PANTHER" id="PTHR48070">
    <property type="entry name" value="ESTERASE OVCA2"/>
    <property type="match status" value="1"/>
</dbReference>
<keyword evidence="5" id="KW-1185">Reference proteome</keyword>
<evidence type="ECO:0000313" key="4">
    <source>
        <dbReference type="EMBL" id="KAF5683759.1"/>
    </source>
</evidence>
<dbReference type="InterPro" id="IPR050593">
    <property type="entry name" value="LovG"/>
</dbReference>
<reference evidence="5" key="1">
    <citation type="journal article" date="2020" name="BMC Genomics">
        <title>Correction to: Identification and distribution of gene clusters required for synthesis of sphingolipid metabolism inhibitors in diverse species of the filamentous fungus Fusarium.</title>
        <authorList>
            <person name="Kim H.S."/>
            <person name="Lohmar J.M."/>
            <person name="Busman M."/>
            <person name="Brown D.W."/>
            <person name="Naumann T.A."/>
            <person name="Divon H.H."/>
            <person name="Lysoe E."/>
            <person name="Uhlig S."/>
            <person name="Proctor R.H."/>
        </authorList>
    </citation>
    <scope>NUCLEOTIDE SEQUENCE [LARGE SCALE GENOMIC DNA]</scope>
    <source>
        <strain evidence="5">NRRL 25331</strain>
    </source>
</reference>